<organism evidence="2 3">
    <name type="scientific">Populus alba x Populus x berolinensis</name>
    <dbReference type="NCBI Taxonomy" id="444605"/>
    <lineage>
        <taxon>Eukaryota</taxon>
        <taxon>Viridiplantae</taxon>
        <taxon>Streptophyta</taxon>
        <taxon>Embryophyta</taxon>
        <taxon>Tracheophyta</taxon>
        <taxon>Spermatophyta</taxon>
        <taxon>Magnoliopsida</taxon>
        <taxon>eudicotyledons</taxon>
        <taxon>Gunneridae</taxon>
        <taxon>Pentapetalae</taxon>
        <taxon>rosids</taxon>
        <taxon>fabids</taxon>
        <taxon>Malpighiales</taxon>
        <taxon>Salicaceae</taxon>
        <taxon>Saliceae</taxon>
        <taxon>Populus</taxon>
    </lineage>
</organism>
<dbReference type="InterPro" id="IPR036872">
    <property type="entry name" value="CH_dom_sf"/>
</dbReference>
<feature type="region of interest" description="Disordered" evidence="1">
    <location>
        <begin position="1"/>
        <end position="28"/>
    </location>
</feature>
<name>A0AAD6LLP0_9ROSI</name>
<proteinExistence type="predicted"/>
<evidence type="ECO:0000313" key="2">
    <source>
        <dbReference type="EMBL" id="KAJ6969438.1"/>
    </source>
</evidence>
<dbReference type="SUPFAM" id="SSF47576">
    <property type="entry name" value="Calponin-homology domain, CH-domain"/>
    <property type="match status" value="1"/>
</dbReference>
<reference evidence="2" key="1">
    <citation type="journal article" date="2023" name="Mol. Ecol. Resour.">
        <title>Chromosome-level genome assembly of a triploid poplar Populus alba 'Berolinensis'.</title>
        <authorList>
            <person name="Chen S."/>
            <person name="Yu Y."/>
            <person name="Wang X."/>
            <person name="Wang S."/>
            <person name="Zhang T."/>
            <person name="Zhou Y."/>
            <person name="He R."/>
            <person name="Meng N."/>
            <person name="Wang Y."/>
            <person name="Liu W."/>
            <person name="Liu Z."/>
            <person name="Liu J."/>
            <person name="Guo Q."/>
            <person name="Huang H."/>
            <person name="Sederoff R.R."/>
            <person name="Wang G."/>
            <person name="Qu G."/>
            <person name="Chen S."/>
        </authorList>
    </citation>
    <scope>NUCLEOTIDE SEQUENCE</scope>
    <source>
        <strain evidence="2">SC-2020</strain>
    </source>
</reference>
<accession>A0AAD6LLP0</accession>
<evidence type="ECO:0000256" key="1">
    <source>
        <dbReference type="SAM" id="MobiDB-lite"/>
    </source>
</evidence>
<keyword evidence="3" id="KW-1185">Reference proteome</keyword>
<dbReference type="Proteomes" id="UP001164929">
    <property type="component" value="Chromosome 15"/>
</dbReference>
<sequence>MKSASDHPMVQNGRANSSKAGSSSSENVKQFLASMDEMGILKFEPSDLEKGSMKNVMDCLSTLRAQFAYMGVVSPTGGTKYGSPHGDASSNGLSSSTFREEKRKFFYRVKNSTSLA</sequence>
<evidence type="ECO:0000313" key="3">
    <source>
        <dbReference type="Proteomes" id="UP001164929"/>
    </source>
</evidence>
<gene>
    <name evidence="2" type="ORF">NC653_034077</name>
</gene>
<dbReference type="EMBL" id="JAQIZT010000015">
    <property type="protein sequence ID" value="KAJ6969438.1"/>
    <property type="molecule type" value="Genomic_DNA"/>
</dbReference>
<protein>
    <submittedName>
        <fullName evidence="2">Uncharacterized protein</fullName>
    </submittedName>
</protein>
<comment type="caution">
    <text evidence="2">The sequence shown here is derived from an EMBL/GenBank/DDBJ whole genome shotgun (WGS) entry which is preliminary data.</text>
</comment>
<dbReference type="AlphaFoldDB" id="A0AAD6LLP0"/>
<dbReference type="Gene3D" id="1.10.418.10">
    <property type="entry name" value="Calponin-like domain"/>
    <property type="match status" value="1"/>
</dbReference>